<dbReference type="SMART" id="SM00389">
    <property type="entry name" value="HOX"/>
    <property type="match status" value="1"/>
</dbReference>
<dbReference type="GO" id="GO:0005634">
    <property type="term" value="C:nucleus"/>
    <property type="evidence" value="ECO:0007669"/>
    <property type="project" value="UniProtKB-SubCell"/>
</dbReference>
<feature type="region of interest" description="Disordered" evidence="7">
    <location>
        <begin position="1"/>
        <end position="47"/>
    </location>
</feature>
<evidence type="ECO:0000256" key="2">
    <source>
        <dbReference type="ARBA" id="ARBA00023125"/>
    </source>
</evidence>
<name>A0A913WSF6_EXADI</name>
<dbReference type="Gene3D" id="1.10.10.60">
    <property type="entry name" value="Homeodomain-like"/>
    <property type="match status" value="1"/>
</dbReference>
<dbReference type="InterPro" id="IPR009057">
    <property type="entry name" value="Homeodomain-like_sf"/>
</dbReference>
<evidence type="ECO:0000313" key="10">
    <source>
        <dbReference type="Proteomes" id="UP000887567"/>
    </source>
</evidence>
<keyword evidence="4 5" id="KW-0539">Nucleus</keyword>
<dbReference type="Proteomes" id="UP000887567">
    <property type="component" value="Unplaced"/>
</dbReference>
<feature type="compositionally biased region" description="Basic and acidic residues" evidence="7">
    <location>
        <begin position="7"/>
        <end position="36"/>
    </location>
</feature>
<keyword evidence="3 5" id="KW-0371">Homeobox</keyword>
<dbReference type="GO" id="GO:0000981">
    <property type="term" value="F:DNA-binding transcription factor activity, RNA polymerase II-specific"/>
    <property type="evidence" value="ECO:0007669"/>
    <property type="project" value="InterPro"/>
</dbReference>
<evidence type="ECO:0000259" key="8">
    <source>
        <dbReference type="PROSITE" id="PS50071"/>
    </source>
</evidence>
<evidence type="ECO:0000256" key="5">
    <source>
        <dbReference type="PROSITE-ProRule" id="PRU00108"/>
    </source>
</evidence>
<dbReference type="InterPro" id="IPR001356">
    <property type="entry name" value="HD"/>
</dbReference>
<protein>
    <recommendedName>
        <fullName evidence="8">Homeobox domain-containing protein</fullName>
    </recommendedName>
</protein>
<dbReference type="EnsemblMetazoa" id="XM_021037742.2">
    <property type="protein sequence ID" value="XP_020893401.1"/>
    <property type="gene ID" value="LOC110232528"/>
</dbReference>
<dbReference type="InterPro" id="IPR051306">
    <property type="entry name" value="Homeobox_regulator"/>
</dbReference>
<dbReference type="PANTHER" id="PTHR46123:SF4">
    <property type="entry name" value="MIX-TYPE HOMEOBOX GENE 1-RELATED"/>
    <property type="match status" value="1"/>
</dbReference>
<evidence type="ECO:0000256" key="7">
    <source>
        <dbReference type="SAM" id="MobiDB-lite"/>
    </source>
</evidence>
<sequence length="191" mass="22311">MLTAVSHQKEMAEGEKHGEIGHSVKKENVTDKEPETKPTQSTNSKPRQLISNYQKRLLLASFEKSKYIGKLECQILAEKTGLSTKTIRIWFRNKRFRTRQPARHITQYQHSFFWQQHPSYAYPIPEDFFCPPRRMQDWESFATTSAVSVGRALDQNPESLPIPPWYYLDEGRYSVSRNCLPDNLNQGLLHQ</sequence>
<evidence type="ECO:0000256" key="1">
    <source>
        <dbReference type="ARBA" id="ARBA00004123"/>
    </source>
</evidence>
<keyword evidence="10" id="KW-1185">Reference proteome</keyword>
<evidence type="ECO:0000256" key="6">
    <source>
        <dbReference type="RuleBase" id="RU000682"/>
    </source>
</evidence>
<dbReference type="Pfam" id="PF00046">
    <property type="entry name" value="Homeodomain"/>
    <property type="match status" value="1"/>
</dbReference>
<dbReference type="InterPro" id="IPR017970">
    <property type="entry name" value="Homeobox_CS"/>
</dbReference>
<accession>A0A913WSF6</accession>
<keyword evidence="2 5" id="KW-0238">DNA-binding</keyword>
<feature type="compositionally biased region" description="Polar residues" evidence="7">
    <location>
        <begin position="37"/>
        <end position="47"/>
    </location>
</feature>
<dbReference type="PANTHER" id="PTHR46123">
    <property type="entry name" value="MIX-TYPE HOMEOBOX GENE 1-RELATED"/>
    <property type="match status" value="1"/>
</dbReference>
<feature type="domain" description="Homeobox" evidence="8">
    <location>
        <begin position="41"/>
        <end position="101"/>
    </location>
</feature>
<dbReference type="PROSITE" id="PS00027">
    <property type="entry name" value="HOMEOBOX_1"/>
    <property type="match status" value="1"/>
</dbReference>
<dbReference type="GeneID" id="110232528"/>
<dbReference type="GO" id="GO:0000977">
    <property type="term" value="F:RNA polymerase II transcription regulatory region sequence-specific DNA binding"/>
    <property type="evidence" value="ECO:0007669"/>
    <property type="project" value="TreeGrafter"/>
</dbReference>
<dbReference type="AlphaFoldDB" id="A0A913WSF6"/>
<proteinExistence type="predicted"/>
<evidence type="ECO:0000256" key="4">
    <source>
        <dbReference type="ARBA" id="ARBA00023242"/>
    </source>
</evidence>
<dbReference type="PROSITE" id="PS50071">
    <property type="entry name" value="HOMEOBOX_2"/>
    <property type="match status" value="1"/>
</dbReference>
<feature type="DNA-binding region" description="Homeobox" evidence="5">
    <location>
        <begin position="43"/>
        <end position="102"/>
    </location>
</feature>
<dbReference type="OrthoDB" id="6159439at2759"/>
<evidence type="ECO:0000313" key="9">
    <source>
        <dbReference type="EnsemblMetazoa" id="XP_020893401.1"/>
    </source>
</evidence>
<organism evidence="9 10">
    <name type="scientific">Exaiptasia diaphana</name>
    <name type="common">Tropical sea anemone</name>
    <name type="synonym">Aiptasia pulchella</name>
    <dbReference type="NCBI Taxonomy" id="2652724"/>
    <lineage>
        <taxon>Eukaryota</taxon>
        <taxon>Metazoa</taxon>
        <taxon>Cnidaria</taxon>
        <taxon>Anthozoa</taxon>
        <taxon>Hexacorallia</taxon>
        <taxon>Actiniaria</taxon>
        <taxon>Aiptasiidae</taxon>
        <taxon>Exaiptasia</taxon>
    </lineage>
</organism>
<reference evidence="9" key="1">
    <citation type="submission" date="2022-11" db="UniProtKB">
        <authorList>
            <consortium name="EnsemblMetazoa"/>
        </authorList>
    </citation>
    <scope>IDENTIFICATION</scope>
</reference>
<dbReference type="RefSeq" id="XP_020893401.1">
    <property type="nucleotide sequence ID" value="XM_021037742.2"/>
</dbReference>
<evidence type="ECO:0000256" key="3">
    <source>
        <dbReference type="ARBA" id="ARBA00023155"/>
    </source>
</evidence>
<dbReference type="CDD" id="cd00086">
    <property type="entry name" value="homeodomain"/>
    <property type="match status" value="1"/>
</dbReference>
<dbReference type="SUPFAM" id="SSF46689">
    <property type="entry name" value="Homeodomain-like"/>
    <property type="match status" value="1"/>
</dbReference>
<comment type="subcellular location">
    <subcellularLocation>
        <location evidence="1 5 6">Nucleus</location>
    </subcellularLocation>
</comment>
<dbReference type="KEGG" id="epa:110232528"/>